<comment type="caution">
    <text evidence="2">The sequence shown here is derived from an EMBL/GenBank/DDBJ whole genome shotgun (WGS) entry which is preliminary data.</text>
</comment>
<keyword evidence="3" id="KW-1185">Reference proteome</keyword>
<accession>A0A8S4ACQ2</accession>
<feature type="compositionally biased region" description="Polar residues" evidence="1">
    <location>
        <begin position="143"/>
        <end position="154"/>
    </location>
</feature>
<feature type="compositionally biased region" description="Basic and acidic residues" evidence="1">
    <location>
        <begin position="162"/>
        <end position="199"/>
    </location>
</feature>
<organism evidence="2 3">
    <name type="scientific">Candidula unifasciata</name>
    <dbReference type="NCBI Taxonomy" id="100452"/>
    <lineage>
        <taxon>Eukaryota</taxon>
        <taxon>Metazoa</taxon>
        <taxon>Spiralia</taxon>
        <taxon>Lophotrochozoa</taxon>
        <taxon>Mollusca</taxon>
        <taxon>Gastropoda</taxon>
        <taxon>Heterobranchia</taxon>
        <taxon>Euthyneura</taxon>
        <taxon>Panpulmonata</taxon>
        <taxon>Eupulmonata</taxon>
        <taxon>Stylommatophora</taxon>
        <taxon>Helicina</taxon>
        <taxon>Helicoidea</taxon>
        <taxon>Geomitridae</taxon>
        <taxon>Candidula</taxon>
    </lineage>
</organism>
<protein>
    <submittedName>
        <fullName evidence="2">Uncharacterized protein</fullName>
    </submittedName>
</protein>
<feature type="compositionally biased region" description="Polar residues" evidence="1">
    <location>
        <begin position="221"/>
        <end position="233"/>
    </location>
</feature>
<feature type="non-terminal residue" evidence="2">
    <location>
        <position position="318"/>
    </location>
</feature>
<feature type="compositionally biased region" description="Low complexity" evidence="1">
    <location>
        <begin position="130"/>
        <end position="140"/>
    </location>
</feature>
<reference evidence="2" key="1">
    <citation type="submission" date="2021-04" db="EMBL/GenBank/DDBJ databases">
        <authorList>
            <consortium name="Molecular Ecology Group"/>
        </authorList>
    </citation>
    <scope>NUCLEOTIDE SEQUENCE</scope>
</reference>
<dbReference type="AlphaFoldDB" id="A0A8S4ACQ2"/>
<dbReference type="EMBL" id="CAJHNH020008464">
    <property type="protein sequence ID" value="CAG5135861.1"/>
    <property type="molecule type" value="Genomic_DNA"/>
</dbReference>
<evidence type="ECO:0000313" key="3">
    <source>
        <dbReference type="Proteomes" id="UP000678393"/>
    </source>
</evidence>
<feature type="compositionally biased region" description="Low complexity" evidence="1">
    <location>
        <begin position="202"/>
        <end position="220"/>
    </location>
</feature>
<gene>
    <name evidence="2" type="ORF">CUNI_LOCUS21419</name>
</gene>
<feature type="region of interest" description="Disordered" evidence="1">
    <location>
        <begin position="123"/>
        <end position="233"/>
    </location>
</feature>
<dbReference type="OrthoDB" id="10587415at2759"/>
<name>A0A8S4ACQ2_9EUPU</name>
<evidence type="ECO:0000313" key="2">
    <source>
        <dbReference type="EMBL" id="CAG5135861.1"/>
    </source>
</evidence>
<evidence type="ECO:0000256" key="1">
    <source>
        <dbReference type="SAM" id="MobiDB-lite"/>
    </source>
</evidence>
<proteinExistence type="predicted"/>
<dbReference type="Proteomes" id="UP000678393">
    <property type="component" value="Unassembled WGS sequence"/>
</dbReference>
<sequence length="318" mass="35466">MSSYYVSMLHPPTMASPNSLPGSASGFLGGSLGSNHGDGIGMDPVGMCVEDHGKYDNVYMSSGVLEYSSSGSDAGGVVFDGCPPSYSPGYLQYGYDARVESRCVRGATDSSVCLSLKHLDPHRHHHHQLDQQQQQTHQLPVSYHSTPQHQLPNTLHQHRLQHREEHHSTSNHPQHHDLNLPQHRVDPPDHPQNHLEQHQHKQLQQHPPLSLVQPQPSPASMTNMTPPLAQQYSPYPLHSVHHRPSDIYYDNRMLDCKPLSADACQLPQMPPYYYPQQSMPDPSISPNGYNPSMPNPACMSGIGSPNMPVYPWMRQTSD</sequence>